<evidence type="ECO:0000313" key="2">
    <source>
        <dbReference type="Proteomes" id="UP000000600"/>
    </source>
</evidence>
<dbReference type="HOGENOM" id="CLU_2836733_0_0_1"/>
<sequence length="66" mass="7715">MDLQEHYQVIGESNNHNPQFIQEVEEEIVELCEPLVVIEQMQEQPVIELDQVQFGANYDNEPKEGM</sequence>
<dbReference type="InParanoid" id="A0CPD1"/>
<gene>
    <name evidence="1" type="ORF">GSPATT00009039001</name>
</gene>
<dbReference type="GeneID" id="5025830"/>
<reference evidence="1 2" key="1">
    <citation type="journal article" date="2006" name="Nature">
        <title>Global trends of whole-genome duplications revealed by the ciliate Paramecium tetraurelia.</title>
        <authorList>
            <consortium name="Genoscope"/>
            <person name="Aury J.-M."/>
            <person name="Jaillon O."/>
            <person name="Duret L."/>
            <person name="Noel B."/>
            <person name="Jubin C."/>
            <person name="Porcel B.M."/>
            <person name="Segurens B."/>
            <person name="Daubin V."/>
            <person name="Anthouard V."/>
            <person name="Aiach N."/>
            <person name="Arnaiz O."/>
            <person name="Billaut A."/>
            <person name="Beisson J."/>
            <person name="Blanc I."/>
            <person name="Bouhouche K."/>
            <person name="Camara F."/>
            <person name="Duharcourt S."/>
            <person name="Guigo R."/>
            <person name="Gogendeau D."/>
            <person name="Katinka M."/>
            <person name="Keller A.-M."/>
            <person name="Kissmehl R."/>
            <person name="Klotz C."/>
            <person name="Koll F."/>
            <person name="Le Moue A."/>
            <person name="Lepere C."/>
            <person name="Malinsky S."/>
            <person name="Nowacki M."/>
            <person name="Nowak J.K."/>
            <person name="Plattner H."/>
            <person name="Poulain J."/>
            <person name="Ruiz F."/>
            <person name="Serrano V."/>
            <person name="Zagulski M."/>
            <person name="Dessen P."/>
            <person name="Betermier M."/>
            <person name="Weissenbach J."/>
            <person name="Scarpelli C."/>
            <person name="Schachter V."/>
            <person name="Sperling L."/>
            <person name="Meyer E."/>
            <person name="Cohen J."/>
            <person name="Wincker P."/>
        </authorList>
    </citation>
    <scope>NUCLEOTIDE SEQUENCE [LARGE SCALE GENOMIC DNA]</scope>
    <source>
        <strain evidence="1 2">Stock d4-2</strain>
    </source>
</reference>
<name>A0CPD1_PARTE</name>
<protein>
    <submittedName>
        <fullName evidence="1">Uncharacterized protein</fullName>
    </submittedName>
</protein>
<dbReference type="KEGG" id="ptm:GSPATT00009039001"/>
<dbReference type="RefSeq" id="XP_001440045.1">
    <property type="nucleotide sequence ID" value="XM_001440008.1"/>
</dbReference>
<evidence type="ECO:0000313" key="1">
    <source>
        <dbReference type="EMBL" id="CAK72648.1"/>
    </source>
</evidence>
<dbReference type="AlphaFoldDB" id="A0CPD1"/>
<keyword evidence="2" id="KW-1185">Reference proteome</keyword>
<organism evidence="1 2">
    <name type="scientific">Paramecium tetraurelia</name>
    <dbReference type="NCBI Taxonomy" id="5888"/>
    <lineage>
        <taxon>Eukaryota</taxon>
        <taxon>Sar</taxon>
        <taxon>Alveolata</taxon>
        <taxon>Ciliophora</taxon>
        <taxon>Intramacronucleata</taxon>
        <taxon>Oligohymenophorea</taxon>
        <taxon>Peniculida</taxon>
        <taxon>Parameciidae</taxon>
        <taxon>Paramecium</taxon>
    </lineage>
</organism>
<dbReference type="OMA" id="NNHNPQF"/>
<accession>A0CPD1</accession>
<proteinExistence type="predicted"/>
<dbReference type="Proteomes" id="UP000000600">
    <property type="component" value="Unassembled WGS sequence"/>
</dbReference>
<dbReference type="EMBL" id="CT868130">
    <property type="protein sequence ID" value="CAK72648.1"/>
    <property type="molecule type" value="Genomic_DNA"/>
</dbReference>